<dbReference type="InterPro" id="IPR019982">
    <property type="entry name" value="Proteasome_asu_arc"/>
</dbReference>
<dbReference type="Pfam" id="PF10584">
    <property type="entry name" value="Proteasome_A_N"/>
    <property type="match status" value="1"/>
</dbReference>
<dbReference type="AlphaFoldDB" id="A0A1H7V8X8"/>
<dbReference type="InterPro" id="IPR000426">
    <property type="entry name" value="Proteasome_asu_N"/>
</dbReference>
<evidence type="ECO:0000259" key="9">
    <source>
        <dbReference type="PROSITE" id="PS00388"/>
    </source>
</evidence>
<dbReference type="SUPFAM" id="SSF56235">
    <property type="entry name" value="N-terminal nucleophile aminohydrolases (Ntn hydrolases)"/>
    <property type="match status" value="1"/>
</dbReference>
<keyword evidence="3 6" id="KW-0647">Proteasome</keyword>
<comment type="subcellular location">
    <subcellularLocation>
        <location evidence="1 6 8">Cytoplasm</location>
    </subcellularLocation>
</comment>
<name>A0A1H7V8X8_HALLR</name>
<proteinExistence type="inferred from homology"/>
<evidence type="ECO:0000313" key="11">
    <source>
        <dbReference type="Proteomes" id="UP000183894"/>
    </source>
</evidence>
<keyword evidence="4" id="KW-0007">Acetylation</keyword>
<dbReference type="InterPro" id="IPR050115">
    <property type="entry name" value="Proteasome_alpha"/>
</dbReference>
<gene>
    <name evidence="6" type="primary">psmA</name>
    <name evidence="10" type="ORF">SAMN04488691_11816</name>
</gene>
<dbReference type="NCBIfam" id="NF003075">
    <property type="entry name" value="PRK03996.1"/>
    <property type="match status" value="1"/>
</dbReference>
<dbReference type="HAMAP" id="MF_00289_A">
    <property type="entry name" value="Proteasome_A_A"/>
    <property type="match status" value="1"/>
</dbReference>
<dbReference type="GO" id="GO:0010498">
    <property type="term" value="P:proteasomal protein catabolic process"/>
    <property type="evidence" value="ECO:0007669"/>
    <property type="project" value="UniProtKB-UniRule"/>
</dbReference>
<accession>A0A1H7V8X8</accession>
<dbReference type="FunFam" id="3.60.20.10:FF:000004">
    <property type="entry name" value="Proteasome subunit alpha type-4"/>
    <property type="match status" value="1"/>
</dbReference>
<dbReference type="InterPro" id="IPR001353">
    <property type="entry name" value="Proteasome_sua/b"/>
</dbReference>
<protein>
    <recommendedName>
        <fullName evidence="6 8">Proteasome subunit alpha</fullName>
    </recommendedName>
    <alternativeName>
        <fullName evidence="6">20S proteasome alpha subunit</fullName>
    </alternativeName>
    <alternativeName>
        <fullName evidence="6">Proteasome core protein PsmA</fullName>
    </alternativeName>
</protein>
<evidence type="ECO:0000313" key="10">
    <source>
        <dbReference type="EMBL" id="SEM05398.1"/>
    </source>
</evidence>
<dbReference type="GO" id="GO:0006511">
    <property type="term" value="P:ubiquitin-dependent protein catabolic process"/>
    <property type="evidence" value="ECO:0007669"/>
    <property type="project" value="InterPro"/>
</dbReference>
<dbReference type="Pfam" id="PF00227">
    <property type="entry name" value="Proteasome"/>
    <property type="match status" value="1"/>
</dbReference>
<dbReference type="Proteomes" id="UP000183894">
    <property type="component" value="Unassembled WGS sequence"/>
</dbReference>
<comment type="similarity">
    <text evidence="6 7 8">Belongs to the peptidase T1A family.</text>
</comment>
<dbReference type="GO" id="GO:0005737">
    <property type="term" value="C:cytoplasm"/>
    <property type="evidence" value="ECO:0007669"/>
    <property type="project" value="UniProtKB-SubCell"/>
</dbReference>
<evidence type="ECO:0000256" key="1">
    <source>
        <dbReference type="ARBA" id="ARBA00004496"/>
    </source>
</evidence>
<evidence type="ECO:0000256" key="4">
    <source>
        <dbReference type="ARBA" id="ARBA00022990"/>
    </source>
</evidence>
<dbReference type="OrthoDB" id="9421at2157"/>
<evidence type="ECO:0000256" key="5">
    <source>
        <dbReference type="ARBA" id="ARBA00062996"/>
    </source>
</evidence>
<dbReference type="SMART" id="SM00948">
    <property type="entry name" value="Proteasome_A_N"/>
    <property type="match status" value="1"/>
</dbReference>
<dbReference type="Gene3D" id="3.60.20.10">
    <property type="entry name" value="Glutamine Phosphoribosylpyrophosphate, subunit 1, domain 1"/>
    <property type="match status" value="1"/>
</dbReference>
<dbReference type="GO" id="GO:0019773">
    <property type="term" value="C:proteasome core complex, alpha-subunit complex"/>
    <property type="evidence" value="ECO:0007669"/>
    <property type="project" value="UniProtKB-UniRule"/>
</dbReference>
<dbReference type="NCBIfam" id="TIGR03633">
    <property type="entry name" value="arc_protsome_A"/>
    <property type="match status" value="1"/>
</dbReference>
<dbReference type="PROSITE" id="PS00388">
    <property type="entry name" value="PROTEASOME_ALPHA_1"/>
    <property type="match status" value="1"/>
</dbReference>
<comment type="subunit">
    <text evidence="6 8">The 20S proteasome core is composed of 14 alpha and 14 beta subunits that assemble into four stacked heptameric rings, resulting in a barrel-shaped structure. The two inner rings, each composed of seven catalytic beta subunits, are sandwiched by two outer rings, each composed of seven alpha subunits. The catalytic chamber with the active sites is on the inside of the barrel. Has a gated structure, the ends of the cylinder being occluded by the N-termini of the alpha-subunits. Is capped at one or both ends by the proteasome regulatory ATPase, PAN.</text>
</comment>
<evidence type="ECO:0000256" key="6">
    <source>
        <dbReference type="HAMAP-Rule" id="MF_00289"/>
    </source>
</evidence>
<evidence type="ECO:0000256" key="7">
    <source>
        <dbReference type="PROSITE-ProRule" id="PRU00808"/>
    </source>
</evidence>
<dbReference type="EMBL" id="FOAD01000018">
    <property type="protein sequence ID" value="SEM05398.1"/>
    <property type="molecule type" value="Genomic_DNA"/>
</dbReference>
<dbReference type="GO" id="GO:0004298">
    <property type="term" value="F:threonine-type endopeptidase activity"/>
    <property type="evidence" value="ECO:0007669"/>
    <property type="project" value="InterPro"/>
</dbReference>
<evidence type="ECO:0000256" key="8">
    <source>
        <dbReference type="RuleBase" id="RU000552"/>
    </source>
</evidence>
<dbReference type="InterPro" id="IPR023332">
    <property type="entry name" value="Proteasome_alpha-type"/>
</dbReference>
<dbReference type="InterPro" id="IPR029055">
    <property type="entry name" value="Ntn_hydrolases_N"/>
</dbReference>
<feature type="domain" description="Proteasome alpha-type subunits" evidence="9">
    <location>
        <begin position="9"/>
        <end position="31"/>
    </location>
</feature>
<comment type="activity regulation">
    <text evidence="6">The formation of the proteasomal ATPase PAN-20S proteasome complex, via the docking of the C-termini of PAN into the intersubunit pockets in the alpha-rings, triggers opening of the gate for substrate entry. Interconversion between the open-gate and close-gate conformations leads to a dynamic regulation of the 20S proteasome proteolysis activity.</text>
</comment>
<dbReference type="RefSeq" id="WP_074796861.1">
    <property type="nucleotide sequence ID" value="NZ_FOAD01000018.1"/>
</dbReference>
<dbReference type="PANTHER" id="PTHR11599">
    <property type="entry name" value="PROTEASOME SUBUNIT ALPHA/BETA"/>
    <property type="match status" value="1"/>
</dbReference>
<evidence type="ECO:0000256" key="2">
    <source>
        <dbReference type="ARBA" id="ARBA00022490"/>
    </source>
</evidence>
<comment type="function">
    <text evidence="6 8">Component of the proteasome core, a large protease complex with broad specificity involved in protein degradation.</text>
</comment>
<organism evidence="10 11">
    <name type="scientific">Haloferax larsenii</name>
    <dbReference type="NCBI Taxonomy" id="302484"/>
    <lineage>
        <taxon>Archaea</taxon>
        <taxon>Methanobacteriati</taxon>
        <taxon>Methanobacteriota</taxon>
        <taxon>Stenosarchaea group</taxon>
        <taxon>Halobacteria</taxon>
        <taxon>Halobacteriales</taxon>
        <taxon>Haloferacaceae</taxon>
        <taxon>Haloferax</taxon>
    </lineage>
</organism>
<comment type="subunit">
    <text evidence="5">The 20S proteasome core is composed of 14 alpha and 14 beta subunits that assemble into four stacked heptameric rings, resulting in a barrel-shaped structure. The two inner rings, each composed of seven catalytic beta subunits, are sandwiched by two outer rings, each composed of seven alpha subunits. H.volcanii produces at least 2 types of 20S proteasomes: an alpha1-beta proteasome and a proteasome containing all three subunits (alpha1, alpha2, and beta) that appears to be asymmetrical with homo-oligomeric alpha1 and alpha2 rings positioned on separate ends. The catalytic chamber with the active sites is on the inside of the barrel. Has probably a gated structure, the ends of the cylinder being occluded by the N-termini of the alpha-subunits. Is likely capped at one or both ends by the proteasome regulatory ATPase, PAN.</text>
</comment>
<evidence type="ECO:0000256" key="3">
    <source>
        <dbReference type="ARBA" id="ARBA00022942"/>
    </source>
</evidence>
<dbReference type="PROSITE" id="PS51475">
    <property type="entry name" value="PROTEASOME_ALPHA_2"/>
    <property type="match status" value="1"/>
</dbReference>
<sequence>MNRNDKQAYDRGTSLFSPDGRIYQVEYAREAVKRGAPVVGVRTKDGIVLAARRSARSPLLEAGSIEKLHKIDEGLGAASAGHVADARKLVDFARETAQRERLRYGEPMSVESLSKAITDNIQESTQYGGTRPYGASLLIGGYDDQPRLFATDPSGTPHEWRAVAIGGHREDVQAVLEDNYSDDLSLEDGLLLALQALAESDSELNAEELDVATVSADGYETVGADEVAEVFAEVADEHEDEQPDEE</sequence>
<keyword evidence="2 6" id="KW-0963">Cytoplasm</keyword>
<reference evidence="10 11" key="1">
    <citation type="submission" date="2016-10" db="EMBL/GenBank/DDBJ databases">
        <authorList>
            <person name="de Groot N.N."/>
        </authorList>
    </citation>
    <scope>NUCLEOTIDE SEQUENCE [LARGE SCALE GENOMIC DNA]</scope>
    <source>
        <strain evidence="10 11">CDM_5</strain>
    </source>
</reference>